<dbReference type="RefSeq" id="WP_102390039.1">
    <property type="nucleotide sequence ID" value="NZ_MDAL01000002.1"/>
</dbReference>
<comment type="caution">
    <text evidence="1">The sequence shown here is derived from an EMBL/GenBank/DDBJ whole genome shotgun (WGS) entry which is preliminary data.</text>
</comment>
<dbReference type="AlphaFoldDB" id="A0A2N7LH64"/>
<gene>
    <name evidence="1" type="ORF">BCT23_02365</name>
</gene>
<evidence type="ECO:0000313" key="1">
    <source>
        <dbReference type="EMBL" id="PMN94896.1"/>
    </source>
</evidence>
<accession>A0A2N7LH64</accession>
<sequence length="139" mass="15246">MKRATVYLKDDTYYLCASSRTTKGFWVASEPFFRIEHGGVGSRSLEALDSSKSGVLGPCNSDNYLDGLVQPILELSEAGSWEDFVKGTKCCHLSLKDGELKAMPTKRIGQEFAHQPKLTVAGSVYAVSDLLDMAFVKCK</sequence>
<evidence type="ECO:0000313" key="2">
    <source>
        <dbReference type="Proteomes" id="UP000235387"/>
    </source>
</evidence>
<name>A0A2N7LH64_9GAMM</name>
<organism evidence="1 2">
    <name type="scientific">Enterovibrio norvegicus</name>
    <dbReference type="NCBI Taxonomy" id="188144"/>
    <lineage>
        <taxon>Bacteria</taxon>
        <taxon>Pseudomonadati</taxon>
        <taxon>Pseudomonadota</taxon>
        <taxon>Gammaproteobacteria</taxon>
        <taxon>Vibrionales</taxon>
        <taxon>Vibrionaceae</taxon>
        <taxon>Enterovibrio</taxon>
    </lineage>
</organism>
<dbReference type="Proteomes" id="UP000235387">
    <property type="component" value="Unassembled WGS sequence"/>
</dbReference>
<dbReference type="EMBL" id="MDAL01000002">
    <property type="protein sequence ID" value="PMN94896.1"/>
    <property type="molecule type" value="Genomic_DNA"/>
</dbReference>
<protein>
    <submittedName>
        <fullName evidence="1">Uncharacterized protein</fullName>
    </submittedName>
</protein>
<reference evidence="2" key="1">
    <citation type="submission" date="2016-07" db="EMBL/GenBank/DDBJ databases">
        <title>Nontailed viruses are major unrecognized killers of bacteria in the ocean.</title>
        <authorList>
            <person name="Kauffman K."/>
            <person name="Hussain F."/>
            <person name="Yang J."/>
            <person name="Arevalo P."/>
            <person name="Brown J."/>
            <person name="Cutler M."/>
            <person name="Kelly L."/>
            <person name="Polz M.F."/>
        </authorList>
    </citation>
    <scope>NUCLEOTIDE SEQUENCE [LARGE SCALE GENOMIC DNA]</scope>
    <source>
        <strain evidence="2">10N.261.45.A10</strain>
    </source>
</reference>
<proteinExistence type="predicted"/>